<proteinExistence type="predicted"/>
<evidence type="ECO:0000313" key="1">
    <source>
        <dbReference type="EMBL" id="PTU75798.1"/>
    </source>
</evidence>
<sequence>MQIRLIEGLQWNLQESAEGWLCNAGGEKIHLRQGDMDGACGPYCLAMAMLARNQLSRAQARGFEPVDGRSRYGRLMRALEHHEPLVRVGTTGDDLLDLLAQVNDREHFVCQGPGLEILQRTREHLERDLPVLLGFHGRRESGIKHWGLVIGSSDEALFMLDPAHPLQPGCAWNSLIATQPAGSRYGYRYVNPKGTWAVMLKEMLALL</sequence>
<dbReference type="EMBL" id="QASN01000006">
    <property type="protein sequence ID" value="PTU75798.1"/>
    <property type="molecule type" value="Genomic_DNA"/>
</dbReference>
<dbReference type="RefSeq" id="WP_108105384.1">
    <property type="nucleotide sequence ID" value="NZ_QASN01000006.1"/>
</dbReference>
<keyword evidence="2" id="KW-1185">Reference proteome</keyword>
<gene>
    <name evidence="1" type="ORF">DBO85_03755</name>
</gene>
<dbReference type="Proteomes" id="UP000244064">
    <property type="component" value="Unassembled WGS sequence"/>
</dbReference>
<reference evidence="1 2" key="1">
    <citation type="submission" date="2018-04" db="EMBL/GenBank/DDBJ databases">
        <title>Pseudomonas sp. nov., isolated from mangrove soil.</title>
        <authorList>
            <person name="Chen C."/>
        </authorList>
    </citation>
    <scope>NUCLEOTIDE SEQUENCE [LARGE SCALE GENOMIC DNA]</scope>
    <source>
        <strain evidence="1 2">TC-11</strain>
    </source>
</reference>
<comment type="caution">
    <text evidence="1">The sequence shown here is derived from an EMBL/GenBank/DDBJ whole genome shotgun (WGS) entry which is preliminary data.</text>
</comment>
<dbReference type="AlphaFoldDB" id="A0A2T5PDJ4"/>
<name>A0A2T5PDJ4_9PSED</name>
<evidence type="ECO:0000313" key="2">
    <source>
        <dbReference type="Proteomes" id="UP000244064"/>
    </source>
</evidence>
<evidence type="ECO:0008006" key="3">
    <source>
        <dbReference type="Google" id="ProtNLM"/>
    </source>
</evidence>
<dbReference type="OrthoDB" id="7009233at2"/>
<accession>A0A2T5PDJ4</accession>
<organism evidence="1 2">
    <name type="scientific">Pseudomonas mangrovi</name>
    <dbReference type="NCBI Taxonomy" id="2161748"/>
    <lineage>
        <taxon>Bacteria</taxon>
        <taxon>Pseudomonadati</taxon>
        <taxon>Pseudomonadota</taxon>
        <taxon>Gammaproteobacteria</taxon>
        <taxon>Pseudomonadales</taxon>
        <taxon>Pseudomonadaceae</taxon>
        <taxon>Pseudomonas</taxon>
    </lineage>
</organism>
<protein>
    <recommendedName>
        <fullName evidence="3">Peptidase C39-like domain-containing protein</fullName>
    </recommendedName>
</protein>